<evidence type="ECO:0008006" key="4">
    <source>
        <dbReference type="Google" id="ProtNLM"/>
    </source>
</evidence>
<keyword evidence="3" id="KW-1185">Reference proteome</keyword>
<comment type="caution">
    <text evidence="2">The sequence shown here is derived from an EMBL/GenBank/DDBJ whole genome shotgun (WGS) entry which is preliminary data.</text>
</comment>
<evidence type="ECO:0000256" key="1">
    <source>
        <dbReference type="SAM" id="MobiDB-lite"/>
    </source>
</evidence>
<proteinExistence type="predicted"/>
<organism evidence="2 3">
    <name type="scientific">Nonomuraea corallina</name>
    <dbReference type="NCBI Taxonomy" id="2989783"/>
    <lineage>
        <taxon>Bacteria</taxon>
        <taxon>Bacillati</taxon>
        <taxon>Actinomycetota</taxon>
        <taxon>Actinomycetes</taxon>
        <taxon>Streptosporangiales</taxon>
        <taxon>Streptosporangiaceae</taxon>
        <taxon>Nonomuraea</taxon>
    </lineage>
</organism>
<sequence length="493" mass="52409">MGPQGPSGGNGPFGGPPGPSGRPRRRGWLLPTLAAGAVVLVGGGAGGYLVYGQLAGDTGPTVPVQRQTGPDASTGTEPAAGPDACAMLPPEEAERLVPGATVVKGSREHDTAVTFTCNLVNQRISYGEFWRNREIDIKVNQHFGDGAKTGRTMAQTSYEFEYGSAKYRETAKPTPSKGEKEYVSPVKDIPGVGDGAYAQYTWRRSGEMLWYSYGQAFARVHDMTIEVKYQAGQQRKDAQVLSSKTTQSITEENAIREVTGLVEHVAKGVADWKARNPNVVAQPYPTTTSTPDATPTPSPTQLRIFPAACESITPDATELVPRPVTRARGVEVGNDTQTECRWLNLDVPGVAGKTRVRSVLITVHSFTNRAGVADKTAAGSFYATRRGQSNGTEHSTIGGITFGAVRDIRGVGESAHGSYVQTRQGEVHAGSASVMARQGSLVVIVDYAGAERPKGKPADAPEVEMLREKEARDGALKMARAFLAALVEKPIGS</sequence>
<feature type="region of interest" description="Disordered" evidence="1">
    <location>
        <begin position="1"/>
        <end position="27"/>
    </location>
</feature>
<dbReference type="Proteomes" id="UP001144036">
    <property type="component" value="Unassembled WGS sequence"/>
</dbReference>
<accession>A0ABT4SE08</accession>
<protein>
    <recommendedName>
        <fullName evidence="4">DUF3558 domain-containing protein</fullName>
    </recommendedName>
</protein>
<dbReference type="RefSeq" id="WP_270156269.1">
    <property type="nucleotide sequence ID" value="NZ_JAPNNL010000069.1"/>
</dbReference>
<feature type="compositionally biased region" description="Polar residues" evidence="1">
    <location>
        <begin position="64"/>
        <end position="76"/>
    </location>
</feature>
<reference evidence="2" key="1">
    <citation type="submission" date="2022-11" db="EMBL/GenBank/DDBJ databases">
        <title>Nonomuraea corallina sp. nov., a new species of the genus Nonomuraea isolated from sea side sediment in Thai sea.</title>
        <authorList>
            <person name="Ngamcharungchit C."/>
            <person name="Matsumoto A."/>
            <person name="Suriyachadkun C."/>
            <person name="Panbangred W."/>
            <person name="Inahashi Y."/>
            <person name="Intra B."/>
        </authorList>
    </citation>
    <scope>NUCLEOTIDE SEQUENCE</scope>
    <source>
        <strain evidence="2">MCN248</strain>
    </source>
</reference>
<evidence type="ECO:0000313" key="2">
    <source>
        <dbReference type="EMBL" id="MDA0635429.1"/>
    </source>
</evidence>
<evidence type="ECO:0000313" key="3">
    <source>
        <dbReference type="Proteomes" id="UP001144036"/>
    </source>
</evidence>
<gene>
    <name evidence="2" type="ORF">OUY22_18560</name>
</gene>
<feature type="compositionally biased region" description="Gly residues" evidence="1">
    <location>
        <begin position="1"/>
        <end position="13"/>
    </location>
</feature>
<name>A0ABT4SE08_9ACTN</name>
<dbReference type="EMBL" id="JAPNNL010000069">
    <property type="protein sequence ID" value="MDA0635429.1"/>
    <property type="molecule type" value="Genomic_DNA"/>
</dbReference>
<feature type="region of interest" description="Disordered" evidence="1">
    <location>
        <begin position="61"/>
        <end position="81"/>
    </location>
</feature>